<evidence type="ECO:0000256" key="12">
    <source>
        <dbReference type="ARBA" id="ARBA00048445"/>
    </source>
</evidence>
<dbReference type="EMBL" id="CP128986">
    <property type="protein sequence ID" value="WOC11387.1"/>
    <property type="molecule type" value="Genomic_DNA"/>
</dbReference>
<dbReference type="InterPro" id="IPR036250">
    <property type="entry name" value="AcylCo_DH-like_C"/>
</dbReference>
<feature type="domain" description="Acyl-CoA dehydrogenase C-terminal" evidence="15">
    <location>
        <begin position="235"/>
        <end position="369"/>
    </location>
</feature>
<reference evidence="16" key="1">
    <citation type="submission" date="2023-06" db="EMBL/GenBank/DDBJ databases">
        <title>Gordonia sp. nov. and Pseudochrobactrum sp. nov., two species isolated from the burying beetle Nicrophorus vespilloides.</title>
        <authorList>
            <person name="Poehlein A."/>
            <person name="Guzman J."/>
            <person name="Daniel R."/>
            <person name="Vilcinskas A."/>
        </authorList>
    </citation>
    <scope>NUCLEOTIDE SEQUENCE</scope>
    <source>
        <strain evidence="16">MP11Mi</strain>
    </source>
</reference>
<keyword evidence="4" id="KW-0547">Nucleotide-binding</keyword>
<name>A0AA97CSP6_9ACTN</name>
<dbReference type="AlphaFoldDB" id="A0AA97CSP6"/>
<evidence type="ECO:0000256" key="11">
    <source>
        <dbReference type="ARBA" id="ARBA00047859"/>
    </source>
</evidence>
<dbReference type="RefSeq" id="WP_420040703.1">
    <property type="nucleotide sequence ID" value="NZ_CP128986.1"/>
</dbReference>
<accession>A0AA97CSP6</accession>
<evidence type="ECO:0000256" key="1">
    <source>
        <dbReference type="ARBA" id="ARBA00004496"/>
    </source>
</evidence>
<comment type="catalytic activity">
    <reaction evidence="11">
        <text>dibenzothiophene + FMNH2 + O2 = dibenzothiophene 5-oxide + FMN + H2O + H(+)</text>
        <dbReference type="Rhea" id="RHEA:49076"/>
        <dbReference type="ChEBI" id="CHEBI:15377"/>
        <dbReference type="ChEBI" id="CHEBI:15378"/>
        <dbReference type="ChEBI" id="CHEBI:15379"/>
        <dbReference type="ChEBI" id="CHEBI:23681"/>
        <dbReference type="ChEBI" id="CHEBI:23683"/>
        <dbReference type="ChEBI" id="CHEBI:57618"/>
        <dbReference type="ChEBI" id="CHEBI:58210"/>
    </reaction>
</comment>
<dbReference type="GO" id="GO:0008470">
    <property type="term" value="F:3-methylbutanoyl-CoA dehydrogenase activity"/>
    <property type="evidence" value="ECO:0007669"/>
    <property type="project" value="TreeGrafter"/>
</dbReference>
<keyword evidence="6 16" id="KW-0503">Monooxygenase</keyword>
<comment type="similarity">
    <text evidence="8">Belongs to the DszC flavin monooxygenase family.</text>
</comment>
<evidence type="ECO:0000256" key="8">
    <source>
        <dbReference type="ARBA" id="ARBA00034317"/>
    </source>
</evidence>
<dbReference type="GO" id="GO:0004497">
    <property type="term" value="F:monooxygenase activity"/>
    <property type="evidence" value="ECO:0007669"/>
    <property type="project" value="UniProtKB-KW"/>
</dbReference>
<dbReference type="Gene3D" id="1.10.540.10">
    <property type="entry name" value="Acyl-CoA dehydrogenase/oxidase, N-terminal domain"/>
    <property type="match status" value="1"/>
</dbReference>
<dbReference type="EC" id="1.14.14.21" evidence="9"/>
<dbReference type="Pfam" id="PF02770">
    <property type="entry name" value="Acyl-CoA_dh_M"/>
    <property type="match status" value="1"/>
</dbReference>
<protein>
    <recommendedName>
        <fullName evidence="10">Dibenzothiophene monooxygenase</fullName>
        <ecNumber evidence="9">1.14.14.21</ecNumber>
    </recommendedName>
</protein>
<dbReference type="SUPFAM" id="SSF56645">
    <property type="entry name" value="Acyl-CoA dehydrogenase NM domain-like"/>
    <property type="match status" value="1"/>
</dbReference>
<keyword evidence="3" id="KW-0288">FMN</keyword>
<dbReference type="GO" id="GO:0050660">
    <property type="term" value="F:flavin adenine dinucleotide binding"/>
    <property type="evidence" value="ECO:0007669"/>
    <property type="project" value="InterPro"/>
</dbReference>
<evidence type="ECO:0000256" key="5">
    <source>
        <dbReference type="ARBA" id="ARBA00023002"/>
    </source>
</evidence>
<proteinExistence type="inferred from homology"/>
<organism evidence="16">
    <name type="scientific">Gordonia sp. MP11Mi</name>
    <dbReference type="NCBI Taxonomy" id="3022769"/>
    <lineage>
        <taxon>Bacteria</taxon>
        <taxon>Bacillati</taxon>
        <taxon>Actinomycetota</taxon>
        <taxon>Actinomycetes</taxon>
        <taxon>Mycobacteriales</taxon>
        <taxon>Gordoniaceae</taxon>
        <taxon>Gordonia</taxon>
    </lineage>
</organism>
<comment type="catalytic activity">
    <reaction evidence="13">
        <text>dibenzothiophene + 2 FMNH2 + 2 O2 = dibenzothiophene 5,5-dioxide + 2 FMN + 2 H2O + 2 H(+)</text>
        <dbReference type="Rhea" id="RHEA:49072"/>
        <dbReference type="ChEBI" id="CHEBI:15377"/>
        <dbReference type="ChEBI" id="CHEBI:15378"/>
        <dbReference type="ChEBI" id="CHEBI:15379"/>
        <dbReference type="ChEBI" id="CHEBI:23681"/>
        <dbReference type="ChEBI" id="CHEBI:57618"/>
        <dbReference type="ChEBI" id="CHEBI:58210"/>
        <dbReference type="ChEBI" id="CHEBI:90356"/>
        <dbReference type="EC" id="1.14.14.21"/>
    </reaction>
</comment>
<dbReference type="PANTHER" id="PTHR43884">
    <property type="entry name" value="ACYL-COA DEHYDROGENASE"/>
    <property type="match status" value="1"/>
</dbReference>
<feature type="domain" description="Acyl-CoA oxidase/dehydrogenase middle" evidence="14">
    <location>
        <begin position="127"/>
        <end position="205"/>
    </location>
</feature>
<dbReference type="Pfam" id="PF08028">
    <property type="entry name" value="Acyl-CoA_dh_2"/>
    <property type="match status" value="1"/>
</dbReference>
<evidence type="ECO:0000256" key="3">
    <source>
        <dbReference type="ARBA" id="ARBA00022643"/>
    </source>
</evidence>
<sequence length="395" mass="42235">MTTTAPAPTTFTDLLADIAKGAVERELGDINPFDQVRAVADSGYGRLRLPVERGGAGSTLRELFAAIIDLAEADPTVAHIYRTHFWLTEDFLAAQGPATDRLLEHVGDGKVFGNATSERSGRPAGSQEFSTTLTRTGDNYRLNGEKFYTTGTLFSDFVSVWAVDDDATPTAVVIPTDRAGVTILDDWDGFGQRRTGSGTTRFTDVIVHPEEIVRRFDRDDRPPSTQGAFVQLYLHAVVAGILRTVVSDAKDLVLARSRNFSHADSLSPSDDPSVQQVVGELASLAFVAEATVLAAADTLDTAAESAVDGVPDAPLANTAAVAVSKTKVVLDDLATRAATVLFEAGGASASSRTKDLDRHWRNIRTITLHNPRRLKAQAVGADILTGQPLPANGYF</sequence>
<dbReference type="GO" id="GO:0005737">
    <property type="term" value="C:cytoplasm"/>
    <property type="evidence" value="ECO:0007669"/>
    <property type="project" value="UniProtKB-SubCell"/>
</dbReference>
<keyword evidence="2" id="KW-0285">Flavoprotein</keyword>
<evidence type="ECO:0000256" key="7">
    <source>
        <dbReference type="ARBA" id="ARBA00034307"/>
    </source>
</evidence>
<evidence type="ECO:0000259" key="15">
    <source>
        <dbReference type="Pfam" id="PF08028"/>
    </source>
</evidence>
<dbReference type="InterPro" id="IPR046373">
    <property type="entry name" value="Acyl-CoA_Oxase/DH_mid-dom_sf"/>
</dbReference>
<dbReference type="Gene3D" id="2.40.110.10">
    <property type="entry name" value="Butyryl-CoA Dehydrogenase, subunit A, domain 2"/>
    <property type="match status" value="1"/>
</dbReference>
<dbReference type="InterPro" id="IPR013107">
    <property type="entry name" value="Acyl-CoA_DH_C"/>
</dbReference>
<dbReference type="SUPFAM" id="SSF47203">
    <property type="entry name" value="Acyl-CoA dehydrogenase C-terminal domain-like"/>
    <property type="match status" value="1"/>
</dbReference>
<dbReference type="GO" id="GO:0006552">
    <property type="term" value="P:L-leucine catabolic process"/>
    <property type="evidence" value="ECO:0007669"/>
    <property type="project" value="TreeGrafter"/>
</dbReference>
<dbReference type="PANTHER" id="PTHR43884:SF12">
    <property type="entry name" value="ISOVALERYL-COA DEHYDROGENASE, MITOCHONDRIAL-RELATED"/>
    <property type="match status" value="1"/>
</dbReference>
<dbReference type="PIRSF" id="PIRSF016578">
    <property type="entry name" value="HsaA"/>
    <property type="match status" value="1"/>
</dbReference>
<dbReference type="Gene3D" id="1.20.140.10">
    <property type="entry name" value="Butyryl-CoA Dehydrogenase, subunit A, domain 3"/>
    <property type="match status" value="1"/>
</dbReference>
<evidence type="ECO:0000259" key="14">
    <source>
        <dbReference type="Pfam" id="PF02770"/>
    </source>
</evidence>
<dbReference type="InterPro" id="IPR006091">
    <property type="entry name" value="Acyl-CoA_Oxase/DH_mid-dom"/>
</dbReference>
<evidence type="ECO:0000256" key="13">
    <source>
        <dbReference type="ARBA" id="ARBA00049456"/>
    </source>
</evidence>
<evidence type="ECO:0000256" key="6">
    <source>
        <dbReference type="ARBA" id="ARBA00023033"/>
    </source>
</evidence>
<evidence type="ECO:0000256" key="4">
    <source>
        <dbReference type="ARBA" id="ARBA00022741"/>
    </source>
</evidence>
<dbReference type="InterPro" id="IPR009100">
    <property type="entry name" value="AcylCoA_DH/oxidase_NM_dom_sf"/>
</dbReference>
<comment type="catalytic activity">
    <reaction evidence="12">
        <text>dibenzothiophene 5-oxide + FMNH2 + O2 = dibenzothiophene 5,5-dioxide + FMN + H2O + H(+)</text>
        <dbReference type="Rhea" id="RHEA:49080"/>
        <dbReference type="ChEBI" id="CHEBI:15377"/>
        <dbReference type="ChEBI" id="CHEBI:15378"/>
        <dbReference type="ChEBI" id="CHEBI:15379"/>
        <dbReference type="ChEBI" id="CHEBI:23683"/>
        <dbReference type="ChEBI" id="CHEBI:57618"/>
        <dbReference type="ChEBI" id="CHEBI:58210"/>
        <dbReference type="ChEBI" id="CHEBI:90356"/>
    </reaction>
</comment>
<gene>
    <name evidence="16" type="primary">sfnC_1</name>
    <name evidence="16" type="ORF">MP11Mi_04550</name>
</gene>
<keyword evidence="5 16" id="KW-0560">Oxidoreductase</keyword>
<evidence type="ECO:0000313" key="16">
    <source>
        <dbReference type="EMBL" id="WOC11387.1"/>
    </source>
</evidence>
<dbReference type="InterPro" id="IPR037069">
    <property type="entry name" value="AcylCoA_DH/ox_N_sf"/>
</dbReference>
<evidence type="ECO:0000256" key="10">
    <source>
        <dbReference type="ARBA" id="ARBA00034345"/>
    </source>
</evidence>
<evidence type="ECO:0000256" key="2">
    <source>
        <dbReference type="ARBA" id="ARBA00022630"/>
    </source>
</evidence>
<comment type="pathway">
    <text evidence="7">Sulfur metabolism; dibenzothiophene degradation.</text>
</comment>
<evidence type="ECO:0000256" key="9">
    <source>
        <dbReference type="ARBA" id="ARBA00034328"/>
    </source>
</evidence>
<comment type="subcellular location">
    <subcellularLocation>
        <location evidence="1">Cytoplasm</location>
    </subcellularLocation>
</comment>